<dbReference type="Gene3D" id="3.90.70.10">
    <property type="entry name" value="Cysteine proteinases"/>
    <property type="match status" value="1"/>
</dbReference>
<dbReference type="InterPro" id="IPR013201">
    <property type="entry name" value="Prot_inhib_I29"/>
</dbReference>
<evidence type="ECO:0000313" key="13">
    <source>
        <dbReference type="Proteomes" id="UP000091857"/>
    </source>
</evidence>
<dbReference type="Proteomes" id="UP000091857">
    <property type="component" value="Chromosome 13"/>
</dbReference>
<dbReference type="InterPro" id="IPR000668">
    <property type="entry name" value="Peptidase_C1A_C"/>
</dbReference>
<evidence type="ECO:0000256" key="1">
    <source>
        <dbReference type="ARBA" id="ARBA00008455"/>
    </source>
</evidence>
<dbReference type="InterPro" id="IPR025661">
    <property type="entry name" value="Pept_asp_AS"/>
</dbReference>
<dbReference type="SMART" id="SM00645">
    <property type="entry name" value="Pept_C1"/>
    <property type="match status" value="1"/>
</dbReference>
<dbReference type="GO" id="GO:0051603">
    <property type="term" value="P:proteolysis involved in protein catabolic process"/>
    <property type="evidence" value="ECO:0000318"/>
    <property type="project" value="GO_Central"/>
</dbReference>
<dbReference type="OMA" id="FRMQRGI"/>
<evidence type="ECO:0000256" key="9">
    <source>
        <dbReference type="SAM" id="SignalP"/>
    </source>
</evidence>
<proteinExistence type="inferred from homology"/>
<keyword evidence="4" id="KW-0378">Hydrolase</keyword>
<keyword evidence="5" id="KW-0788">Thiol protease</keyword>
<dbReference type="InterPro" id="IPR013128">
    <property type="entry name" value="Peptidase_C1A"/>
</dbReference>
<keyword evidence="13" id="KW-1185">Reference proteome</keyword>
<comment type="similarity">
    <text evidence="1">Belongs to the peptidase C1 family.</text>
</comment>
<comment type="caution">
    <text evidence="12">The sequence shown here is derived from an EMBL/GenBank/DDBJ whole genome shotgun (WGS) entry which is preliminary data.</text>
</comment>
<evidence type="ECO:0000256" key="7">
    <source>
        <dbReference type="ARBA" id="ARBA00023180"/>
    </source>
</evidence>
<dbReference type="OrthoDB" id="10253408at2759"/>
<dbReference type="Gramene" id="Manes.13G020100.1.v8.1">
    <property type="protein sequence ID" value="Manes.13G020100.1.v8.1.CDS"/>
    <property type="gene ID" value="Manes.13G020100.v8.1"/>
</dbReference>
<dbReference type="PANTHER" id="PTHR12411">
    <property type="entry name" value="CYSTEINE PROTEASE FAMILY C1-RELATED"/>
    <property type="match status" value="1"/>
</dbReference>
<keyword evidence="6" id="KW-1015">Disulfide bond</keyword>
<dbReference type="InterPro" id="IPR038765">
    <property type="entry name" value="Papain-like_cys_pep_sf"/>
</dbReference>
<evidence type="ECO:0000256" key="5">
    <source>
        <dbReference type="ARBA" id="ARBA00022807"/>
    </source>
</evidence>
<dbReference type="FunFam" id="3.90.70.10:FF:000023">
    <property type="entry name" value="Senescence-specific cysteine protease SAG39"/>
    <property type="match status" value="1"/>
</dbReference>
<dbReference type="PROSITE" id="PS00139">
    <property type="entry name" value="THIOL_PROTEASE_CYS"/>
    <property type="match status" value="1"/>
</dbReference>
<feature type="signal peptide" evidence="9">
    <location>
        <begin position="1"/>
        <end position="22"/>
    </location>
</feature>
<dbReference type="GO" id="GO:0004197">
    <property type="term" value="F:cysteine-type endopeptidase activity"/>
    <property type="evidence" value="ECO:0000318"/>
    <property type="project" value="GO_Central"/>
</dbReference>
<feature type="domain" description="Cathepsin propeptide inhibitor" evidence="11">
    <location>
        <begin position="40"/>
        <end position="95"/>
    </location>
</feature>
<evidence type="ECO:0000256" key="2">
    <source>
        <dbReference type="ARBA" id="ARBA00022670"/>
    </source>
</evidence>
<sequence length="360" mass="40433">MDSRKFILVALSLVLVLKVSESFDYRDEDLTSEENLWKLYERWRSHYTVSRSLADKRQRFNVFKENLKHVHMVNQEDRPYKLRLNKFADMTNHEFMRHYGSAKVSHYRSLHGSQQQTGFSHENSELPPSVDWRKKGAVAEVKDQGHCGSCWAFSSVAAVEGINKIRTGELLSLSEQELVDCNTVNNGCDGGYMEEAFKFIKKNGGLTTEENYPYTGRDGSCDSYKMNAPMITIDGYETVPPNDEHALTKAVANQPVAIAMDAGGRDLQFYAEGVFSGRCGTELNHGVALVGYGATHDGTKYWIVKNSWGTEWGENGYIRMERGIGAKEGMCGITLEASYPVKNGSDNNQNAAASCRRDEL</sequence>
<accession>A0A2C9UNB9</accession>
<evidence type="ECO:0000256" key="8">
    <source>
        <dbReference type="ARBA" id="ARBA00069575"/>
    </source>
</evidence>
<dbReference type="InterPro" id="IPR000169">
    <property type="entry name" value="Pept_cys_AS"/>
</dbReference>
<dbReference type="PROSITE" id="PS00639">
    <property type="entry name" value="THIOL_PROTEASE_HIS"/>
    <property type="match status" value="1"/>
</dbReference>
<dbReference type="SMART" id="SM00848">
    <property type="entry name" value="Inhibitor_I29"/>
    <property type="match status" value="1"/>
</dbReference>
<evidence type="ECO:0000256" key="4">
    <source>
        <dbReference type="ARBA" id="ARBA00022801"/>
    </source>
</evidence>
<dbReference type="GO" id="GO:0005615">
    <property type="term" value="C:extracellular space"/>
    <property type="evidence" value="ECO:0000318"/>
    <property type="project" value="GO_Central"/>
</dbReference>
<dbReference type="EMBL" id="CM004399">
    <property type="protein sequence ID" value="OAY32468.1"/>
    <property type="molecule type" value="Genomic_DNA"/>
</dbReference>
<reference evidence="13" key="1">
    <citation type="journal article" date="2016" name="Nat. Biotechnol.">
        <title>Sequencing wild and cultivated cassava and related species reveals extensive interspecific hybridization and genetic diversity.</title>
        <authorList>
            <person name="Bredeson J.V."/>
            <person name="Lyons J.B."/>
            <person name="Prochnik S.E."/>
            <person name="Wu G.A."/>
            <person name="Ha C.M."/>
            <person name="Edsinger-Gonzales E."/>
            <person name="Grimwood J."/>
            <person name="Schmutz J."/>
            <person name="Rabbi I.Y."/>
            <person name="Egesi C."/>
            <person name="Nauluvula P."/>
            <person name="Lebot V."/>
            <person name="Ndunguru J."/>
            <person name="Mkamilo G."/>
            <person name="Bart R.S."/>
            <person name="Setter T.L."/>
            <person name="Gleadow R.M."/>
            <person name="Kulakow P."/>
            <person name="Ferguson M.E."/>
            <person name="Rounsley S."/>
            <person name="Rokhsar D.S."/>
        </authorList>
    </citation>
    <scope>NUCLEOTIDE SEQUENCE [LARGE SCALE GENOMIC DNA]</scope>
    <source>
        <strain evidence="13">cv. AM560-2</strain>
    </source>
</reference>
<dbReference type="InterPro" id="IPR025660">
    <property type="entry name" value="Pept_his_AS"/>
</dbReference>
<name>A0A2C9UNB9_MANES</name>
<dbReference type="Pfam" id="PF08246">
    <property type="entry name" value="Inhibitor_I29"/>
    <property type="match status" value="1"/>
</dbReference>
<gene>
    <name evidence="12" type="ORF">MANES_13G020100v8</name>
</gene>
<dbReference type="SUPFAM" id="SSF54001">
    <property type="entry name" value="Cysteine proteinases"/>
    <property type="match status" value="1"/>
</dbReference>
<dbReference type="PROSITE" id="PS00640">
    <property type="entry name" value="THIOL_PROTEASE_ASN"/>
    <property type="match status" value="1"/>
</dbReference>
<dbReference type="Pfam" id="PF00112">
    <property type="entry name" value="Peptidase_C1"/>
    <property type="match status" value="1"/>
</dbReference>
<dbReference type="AlphaFoldDB" id="A0A2C9UNB9"/>
<evidence type="ECO:0000259" key="10">
    <source>
        <dbReference type="SMART" id="SM00645"/>
    </source>
</evidence>
<dbReference type="STRING" id="3983.A0A2C9UNB9"/>
<protein>
    <recommendedName>
        <fullName evidence="8">Vignain</fullName>
    </recommendedName>
</protein>
<keyword evidence="7" id="KW-0325">Glycoprotein</keyword>
<evidence type="ECO:0000313" key="12">
    <source>
        <dbReference type="EMBL" id="OAY32468.1"/>
    </source>
</evidence>
<organism evidence="12 13">
    <name type="scientific">Manihot esculenta</name>
    <name type="common">Cassava</name>
    <name type="synonym">Jatropha manihot</name>
    <dbReference type="NCBI Taxonomy" id="3983"/>
    <lineage>
        <taxon>Eukaryota</taxon>
        <taxon>Viridiplantae</taxon>
        <taxon>Streptophyta</taxon>
        <taxon>Embryophyta</taxon>
        <taxon>Tracheophyta</taxon>
        <taxon>Spermatophyta</taxon>
        <taxon>Magnoliopsida</taxon>
        <taxon>eudicotyledons</taxon>
        <taxon>Gunneridae</taxon>
        <taxon>Pentapetalae</taxon>
        <taxon>rosids</taxon>
        <taxon>fabids</taxon>
        <taxon>Malpighiales</taxon>
        <taxon>Euphorbiaceae</taxon>
        <taxon>Crotonoideae</taxon>
        <taxon>Manihoteae</taxon>
        <taxon>Manihot</taxon>
    </lineage>
</organism>
<evidence type="ECO:0000256" key="3">
    <source>
        <dbReference type="ARBA" id="ARBA00022729"/>
    </source>
</evidence>
<feature type="domain" description="Peptidase C1A papain C-terminal" evidence="10">
    <location>
        <begin position="126"/>
        <end position="341"/>
    </location>
</feature>
<evidence type="ECO:0000259" key="11">
    <source>
        <dbReference type="SMART" id="SM00848"/>
    </source>
</evidence>
<dbReference type="CDD" id="cd02248">
    <property type="entry name" value="Peptidase_C1A"/>
    <property type="match status" value="1"/>
</dbReference>
<keyword evidence="2" id="KW-0645">Protease</keyword>
<dbReference type="InterPro" id="IPR039417">
    <property type="entry name" value="Peptidase_C1A_papain-like"/>
</dbReference>
<evidence type="ECO:0000256" key="6">
    <source>
        <dbReference type="ARBA" id="ARBA00023157"/>
    </source>
</evidence>
<keyword evidence="3 9" id="KW-0732">Signal</keyword>
<dbReference type="PRINTS" id="PR00705">
    <property type="entry name" value="PAPAIN"/>
</dbReference>
<dbReference type="GO" id="GO:0005764">
    <property type="term" value="C:lysosome"/>
    <property type="evidence" value="ECO:0000318"/>
    <property type="project" value="GO_Central"/>
</dbReference>
<feature type="chain" id="PRO_5018632924" description="Vignain" evidence="9">
    <location>
        <begin position="23"/>
        <end position="360"/>
    </location>
</feature>